<name>A0A6C0DDK9_9ZZZZ</name>
<feature type="transmembrane region" description="Helical" evidence="1">
    <location>
        <begin position="65"/>
        <end position="85"/>
    </location>
</feature>
<feature type="transmembrane region" description="Helical" evidence="1">
    <location>
        <begin position="35"/>
        <end position="53"/>
    </location>
</feature>
<organism evidence="2">
    <name type="scientific">viral metagenome</name>
    <dbReference type="NCBI Taxonomy" id="1070528"/>
    <lineage>
        <taxon>unclassified sequences</taxon>
        <taxon>metagenomes</taxon>
        <taxon>organismal metagenomes</taxon>
    </lineage>
</organism>
<sequence length="89" mass="10717">MIIIQIVIFIVIIINKIFINNMNEYFKQMINDISHIADILAIPFFALAVIYFYNIENKSNLEYLLLFWSVSGLVLDILFTWQYFYRKKI</sequence>
<proteinExistence type="predicted"/>
<evidence type="ECO:0000313" key="2">
    <source>
        <dbReference type="EMBL" id="QHT15056.1"/>
    </source>
</evidence>
<feature type="transmembrane region" description="Helical" evidence="1">
    <location>
        <begin position="6"/>
        <end position="23"/>
    </location>
</feature>
<evidence type="ECO:0000256" key="1">
    <source>
        <dbReference type="SAM" id="Phobius"/>
    </source>
</evidence>
<keyword evidence="1" id="KW-0472">Membrane</keyword>
<accession>A0A6C0DDK9</accession>
<keyword evidence="1" id="KW-0812">Transmembrane</keyword>
<dbReference type="EMBL" id="MN739600">
    <property type="protein sequence ID" value="QHT15056.1"/>
    <property type="molecule type" value="Genomic_DNA"/>
</dbReference>
<protein>
    <submittedName>
        <fullName evidence="2">Uncharacterized protein</fullName>
    </submittedName>
</protein>
<dbReference type="AlphaFoldDB" id="A0A6C0DDK9"/>
<reference evidence="2" key="1">
    <citation type="journal article" date="2020" name="Nature">
        <title>Giant virus diversity and host interactions through global metagenomics.</title>
        <authorList>
            <person name="Schulz F."/>
            <person name="Roux S."/>
            <person name="Paez-Espino D."/>
            <person name="Jungbluth S."/>
            <person name="Walsh D.A."/>
            <person name="Denef V.J."/>
            <person name="McMahon K.D."/>
            <person name="Konstantinidis K.T."/>
            <person name="Eloe-Fadrosh E.A."/>
            <person name="Kyrpides N.C."/>
            <person name="Woyke T."/>
        </authorList>
    </citation>
    <scope>NUCLEOTIDE SEQUENCE</scope>
    <source>
        <strain evidence="2">GVMAG-M-3300023174-144</strain>
    </source>
</reference>
<keyword evidence="1" id="KW-1133">Transmembrane helix</keyword>